<proteinExistence type="predicted"/>
<accession>A0A6M3K121</accession>
<protein>
    <submittedName>
        <fullName evidence="1">Putative capsid protein</fullName>
    </submittedName>
</protein>
<reference evidence="1" key="1">
    <citation type="submission" date="2020-03" db="EMBL/GenBank/DDBJ databases">
        <title>The deep terrestrial virosphere.</title>
        <authorList>
            <person name="Holmfeldt K."/>
            <person name="Nilsson E."/>
            <person name="Simone D."/>
            <person name="Lopez-Fernandez M."/>
            <person name="Wu X."/>
            <person name="de Brujin I."/>
            <person name="Lundin D."/>
            <person name="Andersson A."/>
            <person name="Bertilsson S."/>
            <person name="Dopson M."/>
        </authorList>
    </citation>
    <scope>NUCLEOTIDE SEQUENCE</scope>
    <source>
        <strain evidence="1">MM415A01707</strain>
    </source>
</reference>
<organism evidence="1">
    <name type="scientific">viral metagenome</name>
    <dbReference type="NCBI Taxonomy" id="1070528"/>
    <lineage>
        <taxon>unclassified sequences</taxon>
        <taxon>metagenomes</taxon>
        <taxon>organismal metagenomes</taxon>
    </lineage>
</organism>
<sequence>MALPYDSELESITNDYFMADGGKAVDIYFNTSFLLTHLLKQHKGIWERPDGGMVIRIPLEYDGQEAGFYGKGDTLSSDDRESVHAAQFDWKHAFGNGTIYRIDGLKNTGDYAKVQLVTQRTAGAQKSITKILAGSIYDSPGGSPKRLTGLRALCNATTTLAYGGIQQGDLVSADGTYPWTGRMSATATTITLNALRTGASAAKIRDGAGGKPDLVVTTETNWNVIADILQAQQRFTSEGSGSVKAGFTGLYFEGKDIFPDDYSPASHMFFLNTNHIGFAVHKSGNFVRIPWRVIPDSPEDKTMKILWDGNMVCNNRKAHQGYSAMT</sequence>
<gene>
    <name evidence="1" type="ORF">MM415A01707_0006</name>
</gene>
<dbReference type="AlphaFoldDB" id="A0A6M3K121"/>
<name>A0A6M3K121_9ZZZZ</name>
<dbReference type="EMBL" id="MT142186">
    <property type="protein sequence ID" value="QJA75804.1"/>
    <property type="molecule type" value="Genomic_DNA"/>
</dbReference>
<evidence type="ECO:0000313" key="1">
    <source>
        <dbReference type="EMBL" id="QJA75804.1"/>
    </source>
</evidence>
<dbReference type="InterPro" id="IPR049718">
    <property type="entry name" value="AKO59007-like"/>
</dbReference>
<dbReference type="NCBIfam" id="NF033394">
    <property type="entry name" value="capsid_maj_Podo"/>
    <property type="match status" value="1"/>
</dbReference>